<feature type="transmembrane region" description="Helical" evidence="8">
    <location>
        <begin position="64"/>
        <end position="81"/>
    </location>
</feature>
<evidence type="ECO:0000313" key="11">
    <source>
        <dbReference type="Proteomes" id="UP000539175"/>
    </source>
</evidence>
<comment type="caution">
    <text evidence="10">The sequence shown here is derived from an EMBL/GenBank/DDBJ whole genome shotgun (WGS) entry which is preliminary data.</text>
</comment>
<keyword evidence="6 8" id="KW-0472">Membrane</keyword>
<dbReference type="AlphaFoldDB" id="A0A7X0B040"/>
<gene>
    <name evidence="10" type="ORF">FHS74_002780</name>
</gene>
<dbReference type="InterPro" id="IPR002524">
    <property type="entry name" value="Cation_efflux"/>
</dbReference>
<comment type="subcellular location">
    <subcellularLocation>
        <location evidence="1">Membrane</location>
        <topology evidence="1">Multi-pass membrane protein</topology>
    </subcellularLocation>
</comment>
<reference evidence="10 11" key="1">
    <citation type="submission" date="2020-08" db="EMBL/GenBank/DDBJ databases">
        <title>Genomic Encyclopedia of Type Strains, Phase IV (KMG-IV): sequencing the most valuable type-strain genomes for metagenomic binning, comparative biology and taxonomic classification.</title>
        <authorList>
            <person name="Goeker M."/>
        </authorList>
    </citation>
    <scope>NUCLEOTIDE SEQUENCE [LARGE SCALE GENOMIC DNA]</scope>
    <source>
        <strain evidence="10 11">DSM 22198</strain>
    </source>
</reference>
<feature type="domain" description="Cation efflux protein transmembrane" evidence="9">
    <location>
        <begin position="35"/>
        <end position="251"/>
    </location>
</feature>
<keyword evidence="5" id="KW-0406">Ion transport</keyword>
<evidence type="ECO:0000256" key="8">
    <source>
        <dbReference type="SAM" id="Phobius"/>
    </source>
</evidence>
<organism evidence="10 11">
    <name type="scientific">Nitrospirillum iridis</name>
    <dbReference type="NCBI Taxonomy" id="765888"/>
    <lineage>
        <taxon>Bacteria</taxon>
        <taxon>Pseudomonadati</taxon>
        <taxon>Pseudomonadota</taxon>
        <taxon>Alphaproteobacteria</taxon>
        <taxon>Rhodospirillales</taxon>
        <taxon>Azospirillaceae</taxon>
        <taxon>Nitrospirillum</taxon>
    </lineage>
</organism>
<feature type="transmembrane region" description="Helical" evidence="8">
    <location>
        <begin position="134"/>
        <end position="153"/>
    </location>
</feature>
<feature type="transmembrane region" description="Helical" evidence="8">
    <location>
        <begin position="102"/>
        <end position="122"/>
    </location>
</feature>
<dbReference type="GO" id="GO:0005385">
    <property type="term" value="F:zinc ion transmembrane transporter activity"/>
    <property type="evidence" value="ECO:0007669"/>
    <property type="project" value="InterPro"/>
</dbReference>
<feature type="transmembrane region" description="Helical" evidence="8">
    <location>
        <begin position="194"/>
        <end position="214"/>
    </location>
</feature>
<feature type="region of interest" description="Disordered" evidence="7">
    <location>
        <begin position="162"/>
        <end position="184"/>
    </location>
</feature>
<name>A0A7X0B040_9PROT</name>
<evidence type="ECO:0000256" key="6">
    <source>
        <dbReference type="ARBA" id="ARBA00023136"/>
    </source>
</evidence>
<keyword evidence="3 8" id="KW-0812">Transmembrane</keyword>
<keyword evidence="2" id="KW-0813">Transport</keyword>
<dbReference type="NCBIfam" id="TIGR01297">
    <property type="entry name" value="CDF"/>
    <property type="match status" value="1"/>
</dbReference>
<dbReference type="GO" id="GO:0006882">
    <property type="term" value="P:intracellular zinc ion homeostasis"/>
    <property type="evidence" value="ECO:0007669"/>
    <property type="project" value="InterPro"/>
</dbReference>
<dbReference type="NCBIfam" id="NF033827">
    <property type="entry name" value="CDF_efflux_DmeF"/>
    <property type="match status" value="1"/>
</dbReference>
<dbReference type="InterPro" id="IPR027469">
    <property type="entry name" value="Cation_efflux_TMD_sf"/>
</dbReference>
<feature type="transmembrane region" description="Helical" evidence="8">
    <location>
        <begin position="220"/>
        <end position="243"/>
    </location>
</feature>
<feature type="compositionally biased region" description="Basic residues" evidence="7">
    <location>
        <begin position="168"/>
        <end position="184"/>
    </location>
</feature>
<evidence type="ECO:0000256" key="3">
    <source>
        <dbReference type="ARBA" id="ARBA00022692"/>
    </source>
</evidence>
<evidence type="ECO:0000259" key="9">
    <source>
        <dbReference type="Pfam" id="PF01545"/>
    </source>
</evidence>
<proteinExistence type="predicted"/>
<evidence type="ECO:0000256" key="7">
    <source>
        <dbReference type="SAM" id="MobiDB-lite"/>
    </source>
</evidence>
<dbReference type="Gene3D" id="1.20.1510.10">
    <property type="entry name" value="Cation efflux protein transmembrane domain"/>
    <property type="match status" value="1"/>
</dbReference>
<dbReference type="InterPro" id="IPR045316">
    <property type="entry name" value="Msc2-like"/>
</dbReference>
<keyword evidence="4 8" id="KW-1133">Transmembrane helix</keyword>
<accession>A0A7X0B040</accession>
<keyword evidence="11" id="KW-1185">Reference proteome</keyword>
<dbReference type="SUPFAM" id="SSF161111">
    <property type="entry name" value="Cation efflux protein transmembrane domain-like"/>
    <property type="match status" value="1"/>
</dbReference>
<evidence type="ECO:0000256" key="5">
    <source>
        <dbReference type="ARBA" id="ARBA00023065"/>
    </source>
</evidence>
<dbReference type="Pfam" id="PF01545">
    <property type="entry name" value="Cation_efflux"/>
    <property type="match status" value="1"/>
</dbReference>
<feature type="transmembrane region" description="Helical" evidence="8">
    <location>
        <begin position="32"/>
        <end position="52"/>
    </location>
</feature>
<evidence type="ECO:0000256" key="1">
    <source>
        <dbReference type="ARBA" id="ARBA00004141"/>
    </source>
</evidence>
<evidence type="ECO:0000256" key="2">
    <source>
        <dbReference type="ARBA" id="ARBA00022448"/>
    </source>
</evidence>
<dbReference type="RefSeq" id="WP_184801415.1">
    <property type="nucleotide sequence ID" value="NZ_JACIIZ010000007.1"/>
</dbReference>
<dbReference type="GO" id="GO:0016020">
    <property type="term" value="C:membrane"/>
    <property type="evidence" value="ECO:0007669"/>
    <property type="project" value="UniProtKB-SubCell"/>
</dbReference>
<dbReference type="PANTHER" id="PTHR45755">
    <property type="match status" value="1"/>
</dbReference>
<dbReference type="Proteomes" id="UP000539175">
    <property type="component" value="Unassembled WGS sequence"/>
</dbReference>
<protein>
    <submittedName>
        <fullName evidence="10">Cation diffusion facilitator family transporter</fullName>
    </submittedName>
</protein>
<evidence type="ECO:0000313" key="10">
    <source>
        <dbReference type="EMBL" id="MBB6252220.1"/>
    </source>
</evidence>
<evidence type="ECO:0000256" key="4">
    <source>
        <dbReference type="ARBA" id="ARBA00022989"/>
    </source>
</evidence>
<dbReference type="InterPro" id="IPR058533">
    <property type="entry name" value="Cation_efflux_TM"/>
</dbReference>
<dbReference type="EMBL" id="JACIIZ010000007">
    <property type="protein sequence ID" value="MBB6252220.1"/>
    <property type="molecule type" value="Genomic_DNA"/>
</dbReference>
<dbReference type="PANTHER" id="PTHR45755:SF4">
    <property type="entry name" value="ZINC TRANSPORTER 7"/>
    <property type="match status" value="1"/>
</dbReference>
<sequence>MTPTHTAHPHPSLGHPHVFLGARHQRNERRTWGVIALCAVMMIVEIVGGSLYGSLALVADGLHMSTHAGALLIAAIAYTYARRRANDPRFVFGTGKMGDLGGFCSAIILAMIALLIGYEAAARLVHPVAIDFDQAIPIAVVGLVVNLASAWMLGGDGHDHAGHDHGHHDHGHAHHGHDHAHHHHAHRDHNMRAAYVHVAADAAISVLAIAGLLAGRYFGWLWMDPVMGVVGALVIGNWAYGLVRDTGRILLDMAPDTGVADSIRRTVAAEGDQLADLHVWRLGPGHLGAIVSILAGTQRDAGYYRARLSTLPSLSHLTVEVLHS</sequence>